<comment type="catalytic activity">
    <reaction evidence="7">
        <text>a 1,2-diacyl-sn-glycero-3-phosphocholine + H2O = phosphocholine + a 1,2-diacyl-sn-glycerol + H(+)</text>
        <dbReference type="Rhea" id="RHEA:10604"/>
        <dbReference type="ChEBI" id="CHEBI:15377"/>
        <dbReference type="ChEBI" id="CHEBI:15378"/>
        <dbReference type="ChEBI" id="CHEBI:17815"/>
        <dbReference type="ChEBI" id="CHEBI:57643"/>
        <dbReference type="ChEBI" id="CHEBI:295975"/>
        <dbReference type="EC" id="3.1.4.3"/>
    </reaction>
    <physiologicalReaction direction="left-to-right" evidence="7">
        <dbReference type="Rhea" id="RHEA:10605"/>
    </physiologicalReaction>
</comment>
<dbReference type="PROSITE" id="PS51318">
    <property type="entry name" value="TAT"/>
    <property type="match status" value="1"/>
</dbReference>
<organism evidence="9 10">
    <name type="scientific">Leifsonia shinshuensis</name>
    <dbReference type="NCBI Taxonomy" id="150026"/>
    <lineage>
        <taxon>Bacteria</taxon>
        <taxon>Bacillati</taxon>
        <taxon>Actinomycetota</taxon>
        <taxon>Actinomycetes</taxon>
        <taxon>Micrococcales</taxon>
        <taxon>Microbacteriaceae</taxon>
        <taxon>Leifsonia</taxon>
    </lineage>
</organism>
<evidence type="ECO:0000256" key="6">
    <source>
        <dbReference type="ARBA" id="ARBA00023026"/>
    </source>
</evidence>
<comment type="subcellular location">
    <subcellularLocation>
        <location evidence="1">Secreted</location>
        <location evidence="1">Cell wall</location>
    </subcellularLocation>
</comment>
<keyword evidence="6" id="KW-0843">Virulence</keyword>
<comment type="similarity">
    <text evidence="2">Belongs to the bacterial phospholipase C family.</text>
</comment>
<keyword evidence="8" id="KW-0732">Signal</keyword>
<feature type="chain" id="PRO_5032856083" description="phospholipase C" evidence="8">
    <location>
        <begin position="31"/>
        <end position="431"/>
    </location>
</feature>
<comment type="caution">
    <text evidence="9">The sequence shown here is derived from an EMBL/GenBank/DDBJ whole genome shotgun (WGS) entry which is preliminary data.</text>
</comment>
<dbReference type="AlphaFoldDB" id="A0A853CZ68"/>
<gene>
    <name evidence="9" type="ORF">HNR13_004174</name>
</gene>
<evidence type="ECO:0000256" key="1">
    <source>
        <dbReference type="ARBA" id="ARBA00004191"/>
    </source>
</evidence>
<dbReference type="PANTHER" id="PTHR31956">
    <property type="entry name" value="NON-SPECIFIC PHOSPHOLIPASE C4-RELATED"/>
    <property type="match status" value="1"/>
</dbReference>
<keyword evidence="5 9" id="KW-0378">Hydrolase</keyword>
<dbReference type="InterPro" id="IPR007312">
    <property type="entry name" value="Phosphoesterase"/>
</dbReference>
<accession>A0A853CZ68</accession>
<dbReference type="Gene3D" id="3.40.720.10">
    <property type="entry name" value="Alkaline Phosphatase, subunit A"/>
    <property type="match status" value="2"/>
</dbReference>
<keyword evidence="4" id="KW-0964">Secreted</keyword>
<evidence type="ECO:0000256" key="3">
    <source>
        <dbReference type="ARBA" id="ARBA00012018"/>
    </source>
</evidence>
<dbReference type="RefSeq" id="WP_343063647.1">
    <property type="nucleotide sequence ID" value="NZ_BAABEH010000001.1"/>
</dbReference>
<evidence type="ECO:0000256" key="8">
    <source>
        <dbReference type="SAM" id="SignalP"/>
    </source>
</evidence>
<protein>
    <recommendedName>
        <fullName evidence="3">phospholipase C</fullName>
        <ecNumber evidence="3">3.1.4.3</ecNumber>
    </recommendedName>
</protein>
<dbReference type="EMBL" id="JACCFL010000001">
    <property type="protein sequence ID" value="NYJ25887.1"/>
    <property type="molecule type" value="Genomic_DNA"/>
</dbReference>
<evidence type="ECO:0000313" key="10">
    <source>
        <dbReference type="Proteomes" id="UP000578352"/>
    </source>
</evidence>
<feature type="signal peptide" evidence="8">
    <location>
        <begin position="1"/>
        <end position="30"/>
    </location>
</feature>
<dbReference type="GO" id="GO:0034480">
    <property type="term" value="F:phosphatidylcholine phospholipase C activity"/>
    <property type="evidence" value="ECO:0007669"/>
    <property type="project" value="UniProtKB-EC"/>
</dbReference>
<dbReference type="Proteomes" id="UP000578352">
    <property type="component" value="Unassembled WGS sequence"/>
</dbReference>
<dbReference type="InterPro" id="IPR017850">
    <property type="entry name" value="Alkaline_phosphatase_core_sf"/>
</dbReference>
<proteinExistence type="inferred from homology"/>
<evidence type="ECO:0000313" key="9">
    <source>
        <dbReference type="EMBL" id="NYJ25887.1"/>
    </source>
</evidence>
<evidence type="ECO:0000256" key="5">
    <source>
        <dbReference type="ARBA" id="ARBA00022801"/>
    </source>
</evidence>
<evidence type="ECO:0000256" key="7">
    <source>
        <dbReference type="ARBA" id="ARBA00048421"/>
    </source>
</evidence>
<sequence>MDVDRRHFLTLAGGLTAGALAAGTAFAAQAATPGTAAASAPPLPAPAASGIDHIVVVMMENRSFDHLVGWMPGATGLPSGLRYIDRYGFPHTPHHLADFQGCGHPDPDHSFEGGRIELNGGKCDGWLKAGENDDFSIGYYDRADLGFWGQAGPQWTVCDRYFAATLAETYPNRFYMHAAQTDRLHNSTATATMPTIWDSLAAAGVSGKYYFSDVPFLALWGTKYLGISHPYADFLADCASGSLPAVSFVDPRFEDEASGTSGDDHPHADLRSGELFLNEIYHAVTTSPNWAKTLLVVNYDEWGGFFDHVVPGTAPDATPAAGTGQRGFRVPSLVVSPRARRGSVAHGTYDHTSVLKTIEWRFGLRALTPRDAGARNIAEVLDFASAPNTAAPAYTVPPFVAGPACTPVGPPAAEEWAPLKQKAVAEGWTLP</sequence>
<evidence type="ECO:0000256" key="2">
    <source>
        <dbReference type="ARBA" id="ARBA00009717"/>
    </source>
</evidence>
<reference evidence="9 10" key="1">
    <citation type="submission" date="2020-07" db="EMBL/GenBank/DDBJ databases">
        <title>Sequencing the genomes of 1000 actinobacteria strains.</title>
        <authorList>
            <person name="Klenk H.-P."/>
        </authorList>
    </citation>
    <scope>NUCLEOTIDE SEQUENCE [LARGE SCALE GENOMIC DNA]</scope>
    <source>
        <strain evidence="9 10">DSM 15165</strain>
    </source>
</reference>
<dbReference type="PANTHER" id="PTHR31956:SF1">
    <property type="entry name" value="NON-SPECIFIC PHOSPHOLIPASE C1"/>
    <property type="match status" value="1"/>
</dbReference>
<dbReference type="EC" id="3.1.4.3" evidence="3"/>
<keyword evidence="4" id="KW-0134">Cell wall</keyword>
<dbReference type="Pfam" id="PF04185">
    <property type="entry name" value="Phosphoesterase"/>
    <property type="match status" value="1"/>
</dbReference>
<dbReference type="InterPro" id="IPR006311">
    <property type="entry name" value="TAT_signal"/>
</dbReference>
<evidence type="ECO:0000256" key="4">
    <source>
        <dbReference type="ARBA" id="ARBA00022512"/>
    </source>
</evidence>
<dbReference type="CDD" id="cd16013">
    <property type="entry name" value="AcpA"/>
    <property type="match status" value="1"/>
</dbReference>
<name>A0A853CZ68_9MICO</name>